<gene>
    <name evidence="1" type="ordered locus">Oter_2786</name>
</gene>
<dbReference type="KEGG" id="ote:Oter_2786"/>
<dbReference type="HOGENOM" id="CLU_1287800_0_0_0"/>
<evidence type="ECO:0000313" key="1">
    <source>
        <dbReference type="EMBL" id="ACB76067.1"/>
    </source>
</evidence>
<keyword evidence="2" id="KW-1185">Reference proteome</keyword>
<accession>B1ZW53</accession>
<proteinExistence type="predicted"/>
<sequence>MSTLATGERGGSRRWHERLARVGSWFSVSNGSRGWEAVATNVKPLARTTGATPVLRWALAGLGVALLLAAGCRTVSDEHRPAAIARFYLETDAPHGVPVVLPRSGVQIVIGAKPVFTEYDLTHVEVAEVELGRCLRFQLTGEAARDLRRMMHVYPGRRLVLLLNGDPLGARRIDAALSDRAILVFVELPDEELPRWTEQLQRTTAQLRRSAKPL</sequence>
<dbReference type="eggNOG" id="ENOG502ZCPB">
    <property type="taxonomic scope" value="Bacteria"/>
</dbReference>
<reference evidence="1 2" key="1">
    <citation type="journal article" date="2011" name="J. Bacteriol.">
        <title>Genome sequence of the verrucomicrobium Opitutus terrae PB90-1, an abundant inhabitant of rice paddy soil ecosystems.</title>
        <authorList>
            <person name="van Passel M.W."/>
            <person name="Kant R."/>
            <person name="Palva A."/>
            <person name="Copeland A."/>
            <person name="Lucas S."/>
            <person name="Lapidus A."/>
            <person name="Glavina del Rio T."/>
            <person name="Pitluck S."/>
            <person name="Goltsman E."/>
            <person name="Clum A."/>
            <person name="Sun H."/>
            <person name="Schmutz J."/>
            <person name="Larimer F.W."/>
            <person name="Land M.L."/>
            <person name="Hauser L."/>
            <person name="Kyrpides N."/>
            <person name="Mikhailova N."/>
            <person name="Richardson P.P."/>
            <person name="Janssen P.H."/>
            <person name="de Vos W.M."/>
            <person name="Smidt H."/>
        </authorList>
    </citation>
    <scope>NUCLEOTIDE SEQUENCE [LARGE SCALE GENOMIC DNA]</scope>
    <source>
        <strain evidence="2">DSM 11246 / JCM 15787 / PB90-1</strain>
    </source>
</reference>
<dbReference type="Proteomes" id="UP000007013">
    <property type="component" value="Chromosome"/>
</dbReference>
<dbReference type="EMBL" id="CP001032">
    <property type="protein sequence ID" value="ACB76067.1"/>
    <property type="molecule type" value="Genomic_DNA"/>
</dbReference>
<evidence type="ECO:0000313" key="2">
    <source>
        <dbReference type="Proteomes" id="UP000007013"/>
    </source>
</evidence>
<dbReference type="AlphaFoldDB" id="B1ZW53"/>
<name>B1ZW53_OPITP</name>
<dbReference type="STRING" id="452637.Oter_2786"/>
<organism evidence="1 2">
    <name type="scientific">Opitutus terrae (strain DSM 11246 / JCM 15787 / PB90-1)</name>
    <dbReference type="NCBI Taxonomy" id="452637"/>
    <lineage>
        <taxon>Bacteria</taxon>
        <taxon>Pseudomonadati</taxon>
        <taxon>Verrucomicrobiota</taxon>
        <taxon>Opitutia</taxon>
        <taxon>Opitutales</taxon>
        <taxon>Opitutaceae</taxon>
        <taxon>Opitutus</taxon>
    </lineage>
</organism>
<protein>
    <submittedName>
        <fullName evidence="1">Uncharacterized protein</fullName>
    </submittedName>
</protein>